<dbReference type="RefSeq" id="XP_033377148.1">
    <property type="nucleotide sequence ID" value="XM_033525533.1"/>
</dbReference>
<dbReference type="Proteomes" id="UP000799778">
    <property type="component" value="Unassembled WGS sequence"/>
</dbReference>
<protein>
    <recommendedName>
        <fullName evidence="8">Lipid droplet-associated hydrolase</fullName>
    </recommendedName>
</protein>
<feature type="transmembrane region" description="Helical" evidence="5">
    <location>
        <begin position="207"/>
        <end position="228"/>
    </location>
</feature>
<dbReference type="PANTHER" id="PTHR13390">
    <property type="entry name" value="LIPASE"/>
    <property type="match status" value="1"/>
</dbReference>
<keyword evidence="4" id="KW-0378">Hydrolase</keyword>
<dbReference type="EMBL" id="ML978081">
    <property type="protein sequence ID" value="KAF2008809.1"/>
    <property type="molecule type" value="Genomic_DNA"/>
</dbReference>
<comment type="subcellular location">
    <subcellularLocation>
        <location evidence="1">Lipid droplet</location>
    </subcellularLocation>
</comment>
<dbReference type="Gene3D" id="3.40.50.1820">
    <property type="entry name" value="alpha/beta hydrolase"/>
    <property type="match status" value="1"/>
</dbReference>
<keyword evidence="5" id="KW-1133">Transmembrane helix</keyword>
<evidence type="ECO:0008006" key="8">
    <source>
        <dbReference type="Google" id="ProtNLM"/>
    </source>
</evidence>
<evidence type="ECO:0000256" key="1">
    <source>
        <dbReference type="ARBA" id="ARBA00004502"/>
    </source>
</evidence>
<evidence type="ECO:0000256" key="5">
    <source>
        <dbReference type="SAM" id="Phobius"/>
    </source>
</evidence>
<name>A0A6A5X7C1_9PLEO</name>
<dbReference type="SUPFAM" id="SSF53474">
    <property type="entry name" value="alpha/beta-Hydrolases"/>
    <property type="match status" value="2"/>
</dbReference>
<dbReference type="InterPro" id="IPR019363">
    <property type="entry name" value="LDAH"/>
</dbReference>
<dbReference type="InterPro" id="IPR029058">
    <property type="entry name" value="AB_hydrolase_fold"/>
</dbReference>
<dbReference type="OrthoDB" id="448051at2759"/>
<evidence type="ECO:0000313" key="7">
    <source>
        <dbReference type="Proteomes" id="UP000799778"/>
    </source>
</evidence>
<gene>
    <name evidence="6" type="ORF">BU24DRAFT_402604</name>
</gene>
<sequence length="368" mass="40133">MTPPPPTSIHLSLASSPSSEPKITYILYFVPGNPGLVGYYTLFLTHLFSLLTSASPANVAFEVHGRSLAGFECTSNEDEGKAKGKGPFTVKEQVAFAAGDVRRVVRDVKARRKGDVKVVLMGHSLGTYMCLELIRHFSVSHSTKCGREQGGVDGEVDVAGGVLLFATIQHLALSPRGIKASPLLLTPPLGVDLAVVLGWVARVLFGLVPVGMVAALVGWVMGFPADAARTTAGFLKSKGGVRQALFMARDEMVEIGEDKWGEEVWGAVSATAGKRKGGPVLKFLFAREDHWIADEVRDGIIKARGRKMVRRREVVDDGVEVVVDEWKPEMEVDEVEGWTHDFCIRDSVSVARRAMEYIEDIVERDMSR</sequence>
<keyword evidence="5" id="KW-0812">Transmembrane</keyword>
<dbReference type="GO" id="GO:0016298">
    <property type="term" value="F:lipase activity"/>
    <property type="evidence" value="ECO:0007669"/>
    <property type="project" value="InterPro"/>
</dbReference>
<evidence type="ECO:0000256" key="3">
    <source>
        <dbReference type="ARBA" id="ARBA00022677"/>
    </source>
</evidence>
<keyword evidence="7" id="KW-1185">Reference proteome</keyword>
<dbReference type="GeneID" id="54282930"/>
<keyword evidence="5" id="KW-0472">Membrane</keyword>
<dbReference type="PANTHER" id="PTHR13390:SF0">
    <property type="entry name" value="LIPID DROPLET-ASSOCIATED HYDROLASE"/>
    <property type="match status" value="1"/>
</dbReference>
<dbReference type="GO" id="GO:0019915">
    <property type="term" value="P:lipid storage"/>
    <property type="evidence" value="ECO:0007669"/>
    <property type="project" value="InterPro"/>
</dbReference>
<comment type="similarity">
    <text evidence="2">Belongs to the AB hydrolase superfamily. LDAH family.</text>
</comment>
<dbReference type="GO" id="GO:0005811">
    <property type="term" value="C:lipid droplet"/>
    <property type="evidence" value="ECO:0007669"/>
    <property type="project" value="UniProtKB-SubCell"/>
</dbReference>
<organism evidence="6 7">
    <name type="scientific">Aaosphaeria arxii CBS 175.79</name>
    <dbReference type="NCBI Taxonomy" id="1450172"/>
    <lineage>
        <taxon>Eukaryota</taxon>
        <taxon>Fungi</taxon>
        <taxon>Dikarya</taxon>
        <taxon>Ascomycota</taxon>
        <taxon>Pezizomycotina</taxon>
        <taxon>Dothideomycetes</taxon>
        <taxon>Pleosporomycetidae</taxon>
        <taxon>Pleosporales</taxon>
        <taxon>Pleosporales incertae sedis</taxon>
        <taxon>Aaosphaeria</taxon>
    </lineage>
</organism>
<keyword evidence="3" id="KW-0551">Lipid droplet</keyword>
<evidence type="ECO:0000256" key="2">
    <source>
        <dbReference type="ARBA" id="ARBA00008300"/>
    </source>
</evidence>
<dbReference type="AlphaFoldDB" id="A0A6A5X7C1"/>
<evidence type="ECO:0000313" key="6">
    <source>
        <dbReference type="EMBL" id="KAF2008809.1"/>
    </source>
</evidence>
<evidence type="ECO:0000256" key="4">
    <source>
        <dbReference type="ARBA" id="ARBA00022801"/>
    </source>
</evidence>
<accession>A0A6A5X7C1</accession>
<dbReference type="Pfam" id="PF10230">
    <property type="entry name" value="LIDHydrolase"/>
    <property type="match status" value="1"/>
</dbReference>
<reference evidence="6" key="1">
    <citation type="journal article" date="2020" name="Stud. Mycol.">
        <title>101 Dothideomycetes genomes: a test case for predicting lifestyles and emergence of pathogens.</title>
        <authorList>
            <person name="Haridas S."/>
            <person name="Albert R."/>
            <person name="Binder M."/>
            <person name="Bloem J."/>
            <person name="Labutti K."/>
            <person name="Salamov A."/>
            <person name="Andreopoulos B."/>
            <person name="Baker S."/>
            <person name="Barry K."/>
            <person name="Bills G."/>
            <person name="Bluhm B."/>
            <person name="Cannon C."/>
            <person name="Castanera R."/>
            <person name="Culley D."/>
            <person name="Daum C."/>
            <person name="Ezra D."/>
            <person name="Gonzalez J."/>
            <person name="Henrissat B."/>
            <person name="Kuo A."/>
            <person name="Liang C."/>
            <person name="Lipzen A."/>
            <person name="Lutzoni F."/>
            <person name="Magnuson J."/>
            <person name="Mondo S."/>
            <person name="Nolan M."/>
            <person name="Ohm R."/>
            <person name="Pangilinan J."/>
            <person name="Park H.-J."/>
            <person name="Ramirez L."/>
            <person name="Alfaro M."/>
            <person name="Sun H."/>
            <person name="Tritt A."/>
            <person name="Yoshinaga Y."/>
            <person name="Zwiers L.-H."/>
            <person name="Turgeon B."/>
            <person name="Goodwin S."/>
            <person name="Spatafora J."/>
            <person name="Crous P."/>
            <person name="Grigoriev I."/>
        </authorList>
    </citation>
    <scope>NUCLEOTIDE SEQUENCE</scope>
    <source>
        <strain evidence="6">CBS 175.79</strain>
    </source>
</reference>
<proteinExistence type="inferred from homology"/>